<dbReference type="PANTHER" id="PTHR11403">
    <property type="entry name" value="CYTOCHROME C OXIDASE SUBUNIT III"/>
    <property type="match status" value="1"/>
</dbReference>
<keyword evidence="5 7" id="KW-0472">Membrane</keyword>
<dbReference type="EMBL" id="BSDC01000001">
    <property type="protein sequence ID" value="GLH65702.1"/>
    <property type="molecule type" value="Genomic_DNA"/>
</dbReference>
<dbReference type="SUPFAM" id="SSF81452">
    <property type="entry name" value="Cytochrome c oxidase subunit III-like"/>
    <property type="match status" value="1"/>
</dbReference>
<feature type="transmembrane region" description="Helical" evidence="7">
    <location>
        <begin position="136"/>
        <end position="160"/>
    </location>
</feature>
<dbReference type="InterPro" id="IPR024791">
    <property type="entry name" value="Cyt_c/ubiquinol_Oxase_su3"/>
</dbReference>
<dbReference type="InterPro" id="IPR000298">
    <property type="entry name" value="Cyt_c_oxidase-like_su3"/>
</dbReference>
<accession>A0ABQ5PTF3</accession>
<proteinExistence type="inferred from homology"/>
<dbReference type="Gene3D" id="1.20.120.80">
    <property type="entry name" value="Cytochrome c oxidase, subunit III, four-helix bundle"/>
    <property type="match status" value="1"/>
</dbReference>
<organism evidence="9 10">
    <name type="scientific">Geothrix edaphica</name>
    <dbReference type="NCBI Taxonomy" id="2927976"/>
    <lineage>
        <taxon>Bacteria</taxon>
        <taxon>Pseudomonadati</taxon>
        <taxon>Acidobacteriota</taxon>
        <taxon>Holophagae</taxon>
        <taxon>Holophagales</taxon>
        <taxon>Holophagaceae</taxon>
        <taxon>Geothrix</taxon>
    </lineage>
</organism>
<name>A0ABQ5PTF3_9BACT</name>
<evidence type="ECO:0000256" key="1">
    <source>
        <dbReference type="ARBA" id="ARBA00004141"/>
    </source>
</evidence>
<evidence type="ECO:0000256" key="4">
    <source>
        <dbReference type="ARBA" id="ARBA00022989"/>
    </source>
</evidence>
<feature type="transmembrane region" description="Helical" evidence="7">
    <location>
        <begin position="12"/>
        <end position="34"/>
    </location>
</feature>
<feature type="transmembrane region" description="Helical" evidence="7">
    <location>
        <begin position="54"/>
        <end position="76"/>
    </location>
</feature>
<evidence type="ECO:0000256" key="5">
    <source>
        <dbReference type="ARBA" id="ARBA00023136"/>
    </source>
</evidence>
<dbReference type="PROSITE" id="PS50253">
    <property type="entry name" value="COX3"/>
    <property type="match status" value="1"/>
</dbReference>
<feature type="transmembrane region" description="Helical" evidence="7">
    <location>
        <begin position="180"/>
        <end position="199"/>
    </location>
</feature>
<dbReference type="PANTHER" id="PTHR11403:SF6">
    <property type="entry name" value="NITRIC OXIDE REDUCTASE SUBUNIT E"/>
    <property type="match status" value="1"/>
</dbReference>
<evidence type="ECO:0000256" key="3">
    <source>
        <dbReference type="ARBA" id="ARBA00022692"/>
    </source>
</evidence>
<keyword evidence="3 6" id="KW-0812">Transmembrane</keyword>
<comment type="caution">
    <text evidence="9">The sequence shown here is derived from an EMBL/GenBank/DDBJ whole genome shotgun (WGS) entry which is preliminary data.</text>
</comment>
<evidence type="ECO:0000256" key="2">
    <source>
        <dbReference type="ARBA" id="ARBA00010581"/>
    </source>
</evidence>
<dbReference type="InterPro" id="IPR035973">
    <property type="entry name" value="Cyt_c_oxidase_su3-like_sf"/>
</dbReference>
<evidence type="ECO:0000256" key="7">
    <source>
        <dbReference type="SAM" id="Phobius"/>
    </source>
</evidence>
<dbReference type="InterPro" id="IPR013833">
    <property type="entry name" value="Cyt_c_oxidase_su3_a-hlx"/>
</dbReference>
<keyword evidence="10" id="KW-1185">Reference proteome</keyword>
<comment type="similarity">
    <text evidence="2 6">Belongs to the cytochrome c oxidase subunit 3 family.</text>
</comment>
<evidence type="ECO:0000313" key="9">
    <source>
        <dbReference type="EMBL" id="GLH65702.1"/>
    </source>
</evidence>
<gene>
    <name evidence="9" type="primary">coxC</name>
    <name evidence="9" type="ORF">GETHED_00660</name>
</gene>
<dbReference type="RefSeq" id="WP_285605792.1">
    <property type="nucleotide sequence ID" value="NZ_BSDC01000001.1"/>
</dbReference>
<evidence type="ECO:0000313" key="10">
    <source>
        <dbReference type="Proteomes" id="UP001165044"/>
    </source>
</evidence>
<feature type="domain" description="Heme-copper oxidase subunit III family profile" evidence="8">
    <location>
        <begin position="1"/>
        <end position="200"/>
    </location>
</feature>
<evidence type="ECO:0000256" key="6">
    <source>
        <dbReference type="RuleBase" id="RU003376"/>
    </source>
</evidence>
<dbReference type="CDD" id="cd02862">
    <property type="entry name" value="NorE_like"/>
    <property type="match status" value="1"/>
</dbReference>
<sequence>MSEHVHRDDFGARLGMWLFLVTEIVLFGGLFIGYSYMRYKYPMEFHHGGAELNATLGVINTLVLLTSSLTVVLAIVAVQRAEKKRAMAFLGTTLVLGLTFLVIKSFEWAAKFHHGLYPNSAHLATLPPGEQVFFGLYFTMTGLHGLHVIAGLSVLGVMLWWVATDRIRQDRYVHLENGGLYWHLVDVIWIFLLPLFYLAA</sequence>
<keyword evidence="4 7" id="KW-1133">Transmembrane helix</keyword>
<protein>
    <submittedName>
        <fullName evidence="9">Cytochrome oxidase subunit III</fullName>
    </submittedName>
</protein>
<evidence type="ECO:0000259" key="8">
    <source>
        <dbReference type="PROSITE" id="PS50253"/>
    </source>
</evidence>
<comment type="subcellular location">
    <subcellularLocation>
        <location evidence="6">Cell membrane</location>
        <topology evidence="6">Multi-pass membrane protein</topology>
    </subcellularLocation>
    <subcellularLocation>
        <location evidence="1">Membrane</location>
        <topology evidence="1">Multi-pass membrane protein</topology>
    </subcellularLocation>
</comment>
<reference evidence="9" key="1">
    <citation type="journal article" date="2023" name="Antonie Van Leeuwenhoek">
        <title>Mesoterricola silvestris gen. nov., sp. nov., Mesoterricola sediminis sp. nov., Geothrix oryzae sp. nov., Geothrix edaphica sp. nov., Geothrix rubra sp. nov., and Geothrix limicola sp. nov., six novel members of Acidobacteriota isolated from soils.</title>
        <authorList>
            <person name="Itoh H."/>
            <person name="Sugisawa Y."/>
            <person name="Mise K."/>
            <person name="Xu Z."/>
            <person name="Kuniyasu M."/>
            <person name="Ushijima N."/>
            <person name="Kawano K."/>
            <person name="Kobayashi E."/>
            <person name="Shiratori Y."/>
            <person name="Masuda Y."/>
            <person name="Senoo K."/>
        </authorList>
    </citation>
    <scope>NUCLEOTIDE SEQUENCE</scope>
    <source>
        <strain evidence="9">Red802</strain>
    </source>
</reference>
<dbReference type="Proteomes" id="UP001165044">
    <property type="component" value="Unassembled WGS sequence"/>
</dbReference>
<dbReference type="Pfam" id="PF00510">
    <property type="entry name" value="COX3"/>
    <property type="match status" value="1"/>
</dbReference>
<feature type="transmembrane region" description="Helical" evidence="7">
    <location>
        <begin position="88"/>
        <end position="106"/>
    </location>
</feature>